<evidence type="ECO:0000313" key="3">
    <source>
        <dbReference type="Proteomes" id="UP000216188"/>
    </source>
</evidence>
<dbReference type="EMBL" id="NNRM01000012">
    <property type="protein sequence ID" value="OYR28880.1"/>
    <property type="molecule type" value="Genomic_DNA"/>
</dbReference>
<dbReference type="AlphaFoldDB" id="A0A256GPK9"/>
<feature type="compositionally biased region" description="Basic and acidic residues" evidence="1">
    <location>
        <begin position="8"/>
        <end position="18"/>
    </location>
</feature>
<gene>
    <name evidence="2" type="ORF">CEV34_0855</name>
</gene>
<sequence>MPMTVERTSSRNAERPMRDFGYAEGKNATIRSACVST</sequence>
<dbReference type="Proteomes" id="UP000216188">
    <property type="component" value="Unassembled WGS sequence"/>
</dbReference>
<evidence type="ECO:0000256" key="1">
    <source>
        <dbReference type="SAM" id="MobiDB-lite"/>
    </source>
</evidence>
<keyword evidence="3" id="KW-1185">Reference proteome</keyword>
<reference evidence="2 3" key="1">
    <citation type="submission" date="2017-07" db="EMBL/GenBank/DDBJ databases">
        <title>Phylogenetic study on the rhizospheric bacterium Ochrobactrum sp. A44.</title>
        <authorList>
            <person name="Krzyzanowska D.M."/>
            <person name="Ossowicki A."/>
            <person name="Rajewska M."/>
            <person name="Maciag T."/>
            <person name="Kaczynski Z."/>
            <person name="Czerwicka M."/>
            <person name="Jafra S."/>
        </authorList>
    </citation>
    <scope>NUCLEOTIDE SEQUENCE [LARGE SCALE GENOMIC DNA]</scope>
    <source>
        <strain evidence="2 3">CCUG 30717</strain>
    </source>
</reference>
<evidence type="ECO:0000313" key="2">
    <source>
        <dbReference type="EMBL" id="OYR28880.1"/>
    </source>
</evidence>
<accession>A0A256GPK9</accession>
<organism evidence="2 3">
    <name type="scientific">Brucella pseudogrignonensis</name>
    <dbReference type="NCBI Taxonomy" id="419475"/>
    <lineage>
        <taxon>Bacteria</taxon>
        <taxon>Pseudomonadati</taxon>
        <taxon>Pseudomonadota</taxon>
        <taxon>Alphaproteobacteria</taxon>
        <taxon>Hyphomicrobiales</taxon>
        <taxon>Brucellaceae</taxon>
        <taxon>Brucella/Ochrobactrum group</taxon>
        <taxon>Brucella</taxon>
    </lineage>
</organism>
<name>A0A256GPK9_9HYPH</name>
<proteinExistence type="predicted"/>
<protein>
    <submittedName>
        <fullName evidence="2">Uncharacterized protein</fullName>
    </submittedName>
</protein>
<feature type="region of interest" description="Disordered" evidence="1">
    <location>
        <begin position="1"/>
        <end position="20"/>
    </location>
</feature>
<comment type="caution">
    <text evidence="2">The sequence shown here is derived from an EMBL/GenBank/DDBJ whole genome shotgun (WGS) entry which is preliminary data.</text>
</comment>